<evidence type="ECO:0000259" key="1">
    <source>
        <dbReference type="PROSITE" id="PS51201"/>
    </source>
</evidence>
<sequence length="220" mass="24523">MKSKQFVVIGLGRFGSSVAKTLYSLGNEVLAIDKDEKTVQNISDYVTHAVQADATDEATISSLGIRNFDVAIVTIGSDIQSSVMVTLLLKELGIKHVIAKAHNDLHAKVLYKIGADRVVFPERDMGVRVAHNLCTSNILDYIELSPDYNIVEISAIEEWYNKTLRELDMRNRYGFNVMAIKRGKDINISPKADDVIKSGDVLVVISTNESIKKFEHDKLR</sequence>
<dbReference type="Gene3D" id="3.40.50.720">
    <property type="entry name" value="NAD(P)-binding Rossmann-like Domain"/>
    <property type="match status" value="1"/>
</dbReference>
<organism evidence="3 4">
    <name type="scientific">Caloramator fervidus</name>
    <dbReference type="NCBI Taxonomy" id="29344"/>
    <lineage>
        <taxon>Bacteria</taxon>
        <taxon>Bacillati</taxon>
        <taxon>Bacillota</taxon>
        <taxon>Clostridia</taxon>
        <taxon>Eubacteriales</taxon>
        <taxon>Clostridiaceae</taxon>
        <taxon>Caloramator</taxon>
    </lineage>
</organism>
<dbReference type="GO" id="GO:0008324">
    <property type="term" value="F:monoatomic cation transmembrane transporter activity"/>
    <property type="evidence" value="ECO:0007669"/>
    <property type="project" value="InterPro"/>
</dbReference>
<dbReference type="Pfam" id="PF02080">
    <property type="entry name" value="TrkA_C"/>
    <property type="match status" value="1"/>
</dbReference>
<dbReference type="RefSeq" id="WP_103895799.1">
    <property type="nucleotide sequence ID" value="NZ_FNUK01000008.1"/>
</dbReference>
<feature type="domain" description="RCK C-terminal" evidence="2">
    <location>
        <begin position="136"/>
        <end position="220"/>
    </location>
</feature>
<dbReference type="Pfam" id="PF02254">
    <property type="entry name" value="TrkA_N"/>
    <property type="match status" value="1"/>
</dbReference>
<feature type="domain" description="RCK N-terminal" evidence="1">
    <location>
        <begin position="3"/>
        <end position="119"/>
    </location>
</feature>
<proteinExistence type="predicted"/>
<keyword evidence="4" id="KW-1185">Reference proteome</keyword>
<reference evidence="4" key="1">
    <citation type="submission" date="2016-10" db="EMBL/GenBank/DDBJ databases">
        <authorList>
            <person name="Varghese N."/>
            <person name="Submissions S."/>
        </authorList>
    </citation>
    <scope>NUCLEOTIDE SEQUENCE [LARGE SCALE GENOMIC DNA]</scope>
    <source>
        <strain evidence="4">DSM 5463</strain>
    </source>
</reference>
<dbReference type="InterPro" id="IPR003148">
    <property type="entry name" value="RCK_N"/>
</dbReference>
<dbReference type="Gene3D" id="3.30.70.1450">
    <property type="entry name" value="Regulator of K+ conductance, C-terminal domain"/>
    <property type="match status" value="1"/>
</dbReference>
<gene>
    <name evidence="3" type="ORF">SAMN05660865_00800</name>
</gene>
<dbReference type="AlphaFoldDB" id="A0A1H5U6J3"/>
<dbReference type="InterPro" id="IPR006037">
    <property type="entry name" value="RCK_C"/>
</dbReference>
<dbReference type="PANTHER" id="PTHR43833">
    <property type="entry name" value="POTASSIUM CHANNEL PROTEIN 2-RELATED-RELATED"/>
    <property type="match status" value="1"/>
</dbReference>
<dbReference type="InterPro" id="IPR050721">
    <property type="entry name" value="Trk_Ktr_HKT_K-transport"/>
</dbReference>
<dbReference type="PROSITE" id="PS51201">
    <property type="entry name" value="RCK_N"/>
    <property type="match status" value="1"/>
</dbReference>
<dbReference type="OrthoDB" id="9776294at2"/>
<evidence type="ECO:0000259" key="2">
    <source>
        <dbReference type="PROSITE" id="PS51202"/>
    </source>
</evidence>
<dbReference type="SUPFAM" id="SSF51735">
    <property type="entry name" value="NAD(P)-binding Rossmann-fold domains"/>
    <property type="match status" value="1"/>
</dbReference>
<protein>
    <submittedName>
        <fullName evidence="3">Trk system potassium uptake protein TrkA</fullName>
    </submittedName>
</protein>
<dbReference type="Proteomes" id="UP000242850">
    <property type="component" value="Unassembled WGS sequence"/>
</dbReference>
<dbReference type="PANTHER" id="PTHR43833:SF7">
    <property type="entry name" value="KTR SYSTEM POTASSIUM UPTAKE PROTEIN C"/>
    <property type="match status" value="1"/>
</dbReference>
<dbReference type="GO" id="GO:0006813">
    <property type="term" value="P:potassium ion transport"/>
    <property type="evidence" value="ECO:0007669"/>
    <property type="project" value="InterPro"/>
</dbReference>
<dbReference type="PROSITE" id="PS51202">
    <property type="entry name" value="RCK_C"/>
    <property type="match status" value="1"/>
</dbReference>
<evidence type="ECO:0000313" key="3">
    <source>
        <dbReference type="EMBL" id="SEF70725.1"/>
    </source>
</evidence>
<accession>A0A1H5U6J3</accession>
<dbReference type="EMBL" id="FNUK01000008">
    <property type="protein sequence ID" value="SEF70725.1"/>
    <property type="molecule type" value="Genomic_DNA"/>
</dbReference>
<dbReference type="SUPFAM" id="SSF116726">
    <property type="entry name" value="TrkA C-terminal domain-like"/>
    <property type="match status" value="1"/>
</dbReference>
<dbReference type="InterPro" id="IPR036721">
    <property type="entry name" value="RCK_C_sf"/>
</dbReference>
<dbReference type="InterPro" id="IPR036291">
    <property type="entry name" value="NAD(P)-bd_dom_sf"/>
</dbReference>
<evidence type="ECO:0000313" key="4">
    <source>
        <dbReference type="Proteomes" id="UP000242850"/>
    </source>
</evidence>
<name>A0A1H5U6J3_9CLOT</name>